<keyword evidence="4" id="KW-1185">Reference proteome</keyword>
<dbReference type="OrthoDB" id="9062832at2"/>
<dbReference type="Pfam" id="PF13439">
    <property type="entry name" value="Glyco_transf_4"/>
    <property type="match status" value="1"/>
</dbReference>
<dbReference type="SUPFAM" id="SSF53756">
    <property type="entry name" value="UDP-Glycosyltransferase/glycogen phosphorylase"/>
    <property type="match status" value="1"/>
</dbReference>
<dbReference type="GO" id="GO:0016757">
    <property type="term" value="F:glycosyltransferase activity"/>
    <property type="evidence" value="ECO:0007669"/>
    <property type="project" value="InterPro"/>
</dbReference>
<organism evidence="3 4">
    <name type="scientific">marine gamma proteobacterium HTCC2143</name>
    <dbReference type="NCBI Taxonomy" id="247633"/>
    <lineage>
        <taxon>Bacteria</taxon>
        <taxon>Pseudomonadati</taxon>
        <taxon>Pseudomonadota</taxon>
        <taxon>Gammaproteobacteria</taxon>
        <taxon>Cellvibrionales</taxon>
        <taxon>Spongiibacteraceae</taxon>
        <taxon>BD1-7 clade</taxon>
    </lineage>
</organism>
<evidence type="ECO:0000259" key="1">
    <source>
        <dbReference type="Pfam" id="PF00534"/>
    </source>
</evidence>
<evidence type="ECO:0000259" key="2">
    <source>
        <dbReference type="Pfam" id="PF13439"/>
    </source>
</evidence>
<dbReference type="InterPro" id="IPR001296">
    <property type="entry name" value="Glyco_trans_1"/>
</dbReference>
<dbReference type="STRING" id="247633.GP2143_16016"/>
<keyword evidence="3" id="KW-0808">Transferase</keyword>
<dbReference type="PANTHER" id="PTHR45947">
    <property type="entry name" value="SULFOQUINOVOSYL TRANSFERASE SQD2"/>
    <property type="match status" value="1"/>
</dbReference>
<dbReference type="InterPro" id="IPR050194">
    <property type="entry name" value="Glycosyltransferase_grp1"/>
</dbReference>
<gene>
    <name evidence="3" type="ORF">GP2143_16016</name>
</gene>
<feature type="domain" description="Glycosyl transferase family 1" evidence="1">
    <location>
        <begin position="223"/>
        <end position="378"/>
    </location>
</feature>
<protein>
    <submittedName>
        <fullName evidence="3">Putative glycosyltransferase, forming alpha glycosyl linkages protein</fullName>
    </submittedName>
</protein>
<dbReference type="eggNOG" id="COG0438">
    <property type="taxonomic scope" value="Bacteria"/>
</dbReference>
<dbReference type="Pfam" id="PF00534">
    <property type="entry name" value="Glycos_transf_1"/>
    <property type="match status" value="1"/>
</dbReference>
<accession>A0Y9H3</accession>
<dbReference type="AlphaFoldDB" id="A0Y9H3"/>
<evidence type="ECO:0000313" key="3">
    <source>
        <dbReference type="EMBL" id="EAW32777.1"/>
    </source>
</evidence>
<reference evidence="3 4" key="1">
    <citation type="journal article" date="2010" name="J. Bacteriol.">
        <title>Genome sequence of the oligotrophic marine Gammaproteobacterium HTCC2143, isolated from the Oregon Coast.</title>
        <authorList>
            <person name="Oh H.M."/>
            <person name="Kang I."/>
            <person name="Ferriera S."/>
            <person name="Giovannoni S.J."/>
            <person name="Cho J.C."/>
        </authorList>
    </citation>
    <scope>NUCLEOTIDE SEQUENCE [LARGE SCALE GENOMIC DNA]</scope>
    <source>
        <strain evidence="3 4">HTCC2143</strain>
    </source>
</reference>
<comment type="caution">
    <text evidence="3">The sequence shown here is derived from an EMBL/GenBank/DDBJ whole genome shotgun (WGS) entry which is preliminary data.</text>
</comment>
<feature type="domain" description="Glycosyltransferase subfamily 4-like N-terminal" evidence="2">
    <location>
        <begin position="16"/>
        <end position="213"/>
    </location>
</feature>
<dbReference type="CDD" id="cd03823">
    <property type="entry name" value="GT4_ExpE7-like"/>
    <property type="match status" value="1"/>
</dbReference>
<dbReference type="Proteomes" id="UP000004931">
    <property type="component" value="Unassembled WGS sequence"/>
</dbReference>
<dbReference type="Gene3D" id="3.40.50.2000">
    <property type="entry name" value="Glycogen Phosphorylase B"/>
    <property type="match status" value="2"/>
</dbReference>
<dbReference type="EMBL" id="AAVT01000001">
    <property type="protein sequence ID" value="EAW32777.1"/>
    <property type="molecule type" value="Genomic_DNA"/>
</dbReference>
<sequence length="403" mass="44784">MRLLFVVHGHPQYSKGGAEVACYNLFKAALDEGHDAFLIAGVTAPTKIEGVIEKISPNEFLVASQTPDYFFLQSGDPQATSEFEKLLIELRPEVIHFHHFIHLGLDWLALAKATVPSANVVLTLHEYYAICANNGQMVVPVSYDLCSESNPKKCGECIGRNSDEMLFRELMFKGSFSRVDHFVSPSLFLKERYVAWGLPPDEISVIENGLDLSLYKPKAEPQKSVGSLRIAYFGQMTPFKGVDILLDALLLLPEETLPKIQLKIHGANLSVQRDDYKSVLSGKIMRLGKTVELCGRYESHEFSNLAGSADYMVMPSRWWENSPVVIQEARACNIPIIVSDIGGMREKVVPGKNGLWFDAGSAVSLAALLEMLIDQSNLESFEITEPLGHKKSLAQHLIIYQGK</sequence>
<dbReference type="PANTHER" id="PTHR45947:SF13">
    <property type="entry name" value="TRANSFERASE"/>
    <property type="match status" value="1"/>
</dbReference>
<evidence type="ECO:0000313" key="4">
    <source>
        <dbReference type="Proteomes" id="UP000004931"/>
    </source>
</evidence>
<dbReference type="InterPro" id="IPR028098">
    <property type="entry name" value="Glyco_trans_4-like_N"/>
</dbReference>
<name>A0Y9H3_9GAMM</name>
<proteinExistence type="predicted"/>